<dbReference type="RefSeq" id="WP_345679160.1">
    <property type="nucleotide sequence ID" value="NZ_BAABHS010000028.1"/>
</dbReference>
<evidence type="ECO:0000256" key="3">
    <source>
        <dbReference type="SAM" id="MobiDB-lite"/>
    </source>
</evidence>
<dbReference type="PANTHER" id="PTHR47572">
    <property type="entry name" value="LIPOPROTEIN-RELATED"/>
    <property type="match status" value="1"/>
</dbReference>
<dbReference type="InterPro" id="IPR011042">
    <property type="entry name" value="6-blade_b-propeller_TolB-like"/>
</dbReference>
<dbReference type="Gene3D" id="2.120.10.30">
    <property type="entry name" value="TolB, C-terminal domain"/>
    <property type="match status" value="1"/>
</dbReference>
<comment type="similarity">
    <text evidence="1">Belongs to the SMP-30/CGR1 family.</text>
</comment>
<feature type="region of interest" description="Disordered" evidence="3">
    <location>
        <begin position="1"/>
        <end position="28"/>
    </location>
</feature>
<dbReference type="Proteomes" id="UP001500466">
    <property type="component" value="Unassembled WGS sequence"/>
</dbReference>
<organism evidence="5 6">
    <name type="scientific">Yinghuangia aomiensis</name>
    <dbReference type="NCBI Taxonomy" id="676205"/>
    <lineage>
        <taxon>Bacteria</taxon>
        <taxon>Bacillati</taxon>
        <taxon>Actinomycetota</taxon>
        <taxon>Actinomycetes</taxon>
        <taxon>Kitasatosporales</taxon>
        <taxon>Streptomycetaceae</taxon>
        <taxon>Yinghuangia</taxon>
    </lineage>
</organism>
<proteinExistence type="inferred from homology"/>
<sequence>MTENSTSSKSKSSKNSKNSKNRTTAGNNRKNLALAAAFAIVLGAGGAAATTAAMADPADGKSSNGNAAGRGQGPREVPATRYAKVADLDPPSGFGPLTVLEGPAFGPDGKLYFVDLTAPAGGPKILKFDVRTKAVTPVHRDADSGFSSLQFSPADGKIYATDFKNGKIDRLNPDGSGFTTVFSGPVEGRTMVPDDLAFDKAGNMYVADYHGSPWDPTGRIVRFDADGTHPTVLQGGLSAPNGISFNADYSALWVGEYSTGREALFTLAPDGKSVVESRVAMTANIGGHGFDSNAVDAASNVYQVVIGTGKILVWNDHGDLIGTIVVPDERGWEPLVSNLVIKPGTTDGFITVGGKDGGYIYTFRAFAPGTPQSNGGGA</sequence>
<comment type="caution">
    <text evidence="5">The sequence shown here is derived from an EMBL/GenBank/DDBJ whole genome shotgun (WGS) entry which is preliminary data.</text>
</comment>
<accession>A0ABP9I0N5</accession>
<feature type="compositionally biased region" description="Low complexity" evidence="3">
    <location>
        <begin position="1"/>
        <end position="10"/>
    </location>
</feature>
<dbReference type="PANTHER" id="PTHR47572:SF4">
    <property type="entry name" value="LACTONASE DRP35"/>
    <property type="match status" value="1"/>
</dbReference>
<dbReference type="EMBL" id="BAABHS010000028">
    <property type="protein sequence ID" value="GAA4984383.1"/>
    <property type="molecule type" value="Genomic_DNA"/>
</dbReference>
<feature type="domain" description="SMP-30/Gluconolactonase/LRE-like region" evidence="4">
    <location>
        <begin position="101"/>
        <end position="328"/>
    </location>
</feature>
<protein>
    <submittedName>
        <fullName evidence="5">SMP-30/gluconolactonase/LRE family protein</fullName>
    </submittedName>
</protein>
<name>A0ABP9I0N5_9ACTN</name>
<evidence type="ECO:0000313" key="6">
    <source>
        <dbReference type="Proteomes" id="UP001500466"/>
    </source>
</evidence>
<gene>
    <name evidence="5" type="ORF">GCM10023205_63050</name>
</gene>
<evidence type="ECO:0000313" key="5">
    <source>
        <dbReference type="EMBL" id="GAA4984383.1"/>
    </source>
</evidence>
<keyword evidence="6" id="KW-1185">Reference proteome</keyword>
<feature type="region of interest" description="Disordered" evidence="3">
    <location>
        <begin position="55"/>
        <end position="76"/>
    </location>
</feature>
<keyword evidence="2" id="KW-0378">Hydrolase</keyword>
<evidence type="ECO:0000259" key="4">
    <source>
        <dbReference type="Pfam" id="PF08450"/>
    </source>
</evidence>
<evidence type="ECO:0000256" key="2">
    <source>
        <dbReference type="ARBA" id="ARBA00022801"/>
    </source>
</evidence>
<dbReference type="InterPro" id="IPR013658">
    <property type="entry name" value="SGL"/>
</dbReference>
<dbReference type="InterPro" id="IPR051262">
    <property type="entry name" value="SMP-30/CGR1_Lactonase"/>
</dbReference>
<feature type="compositionally biased region" description="Basic residues" evidence="3">
    <location>
        <begin position="11"/>
        <end position="20"/>
    </location>
</feature>
<dbReference type="SUPFAM" id="SSF63829">
    <property type="entry name" value="Calcium-dependent phosphotriesterase"/>
    <property type="match status" value="1"/>
</dbReference>
<evidence type="ECO:0000256" key="1">
    <source>
        <dbReference type="ARBA" id="ARBA00008853"/>
    </source>
</evidence>
<dbReference type="Pfam" id="PF08450">
    <property type="entry name" value="SGL"/>
    <property type="match status" value="1"/>
</dbReference>
<reference evidence="6" key="1">
    <citation type="journal article" date="2019" name="Int. J. Syst. Evol. Microbiol.">
        <title>The Global Catalogue of Microorganisms (GCM) 10K type strain sequencing project: providing services to taxonomists for standard genome sequencing and annotation.</title>
        <authorList>
            <consortium name="The Broad Institute Genomics Platform"/>
            <consortium name="The Broad Institute Genome Sequencing Center for Infectious Disease"/>
            <person name="Wu L."/>
            <person name="Ma J."/>
        </authorList>
    </citation>
    <scope>NUCLEOTIDE SEQUENCE [LARGE SCALE GENOMIC DNA]</scope>
    <source>
        <strain evidence="6">JCM 17986</strain>
    </source>
</reference>